<evidence type="ECO:0000313" key="1">
    <source>
        <dbReference type="EMBL" id="NNU79939.1"/>
    </source>
</evidence>
<sequence length="49" mass="5168">MAGDGNAFPIRPACEREAAAGTLTLRRSIADRAADKSETPEGLRLVKPS</sequence>
<dbReference type="EMBL" id="JABFBC010000001">
    <property type="protein sequence ID" value="NNU79939.1"/>
    <property type="molecule type" value="Genomic_DNA"/>
</dbReference>
<protein>
    <submittedName>
        <fullName evidence="1">Uncharacterized protein</fullName>
    </submittedName>
</protein>
<dbReference type="RefSeq" id="WP_171323311.1">
    <property type="nucleotide sequence ID" value="NZ_JABFBC010000001.1"/>
</dbReference>
<evidence type="ECO:0000313" key="2">
    <source>
        <dbReference type="Proteomes" id="UP000572377"/>
    </source>
</evidence>
<gene>
    <name evidence="1" type="ORF">HMH01_05750</name>
</gene>
<comment type="caution">
    <text evidence="1">The sequence shown here is derived from an EMBL/GenBank/DDBJ whole genome shotgun (WGS) entry which is preliminary data.</text>
</comment>
<reference evidence="1 2" key="1">
    <citation type="submission" date="2020-05" db="EMBL/GenBank/DDBJ databases">
        <title>Gimesia benthica sp. nov., a novel planctomycete isolated from a deep-sea water sample of the Northwest Indian Ocean.</title>
        <authorList>
            <person name="Wang J."/>
            <person name="Ruan C."/>
            <person name="Song L."/>
            <person name="Zhu Y."/>
            <person name="Li A."/>
            <person name="Zheng X."/>
            <person name="Wang L."/>
            <person name="Lu Z."/>
            <person name="Huang Y."/>
            <person name="Du W."/>
            <person name="Zhou Y."/>
            <person name="Huang L."/>
            <person name="Dai X."/>
        </authorList>
    </citation>
    <scope>NUCLEOTIDE SEQUENCE [LARGE SCALE GENOMIC DNA]</scope>
    <source>
        <strain evidence="1 2">YYQ-30</strain>
    </source>
</reference>
<name>A0A849L139_9RHOB</name>
<dbReference type="Proteomes" id="UP000572377">
    <property type="component" value="Unassembled WGS sequence"/>
</dbReference>
<dbReference type="AlphaFoldDB" id="A0A849L139"/>
<proteinExistence type="predicted"/>
<organism evidence="1 2">
    <name type="scientific">Halovulum dunhuangense</name>
    <dbReference type="NCBI Taxonomy" id="1505036"/>
    <lineage>
        <taxon>Bacteria</taxon>
        <taxon>Pseudomonadati</taxon>
        <taxon>Pseudomonadota</taxon>
        <taxon>Alphaproteobacteria</taxon>
        <taxon>Rhodobacterales</taxon>
        <taxon>Paracoccaceae</taxon>
        <taxon>Halovulum</taxon>
    </lineage>
</organism>
<keyword evidence="2" id="KW-1185">Reference proteome</keyword>
<accession>A0A849L139</accession>